<sequence length="137" mass="14942">MDAEKLGLLVDRLAAADAAGKLRWARGINARAYQASFPSSTVILEYVPSGSVLSDPGKGSTVNEYFQSEIKRAEGIVLRVLDEFGRDVAEISARELEEAGDLQRAALIKQLYERAHYEAGGERVIDELLASLTSDSR</sequence>
<evidence type="ECO:0000313" key="2">
    <source>
        <dbReference type="Proteomes" id="UP001375743"/>
    </source>
</evidence>
<proteinExistence type="predicted"/>
<accession>A0ABU8XWN5</accession>
<keyword evidence="2" id="KW-1185">Reference proteome</keyword>
<name>A0ABU8XWN5_9PROT</name>
<protein>
    <submittedName>
        <fullName evidence="1">Uncharacterized protein</fullName>
    </submittedName>
</protein>
<comment type="caution">
    <text evidence="1">The sequence shown here is derived from an EMBL/GenBank/DDBJ whole genome shotgun (WGS) entry which is preliminary data.</text>
</comment>
<dbReference type="Proteomes" id="UP001375743">
    <property type="component" value="Unassembled WGS sequence"/>
</dbReference>
<gene>
    <name evidence="1" type="ORF">U1T56_20965</name>
</gene>
<dbReference type="EMBL" id="JBBLZC010000031">
    <property type="protein sequence ID" value="MEK0085630.1"/>
    <property type="molecule type" value="Genomic_DNA"/>
</dbReference>
<reference evidence="1 2" key="1">
    <citation type="submission" date="2024-01" db="EMBL/GenBank/DDBJ databases">
        <title>Multi-omics insights into the function and evolution of sodium benzoate biodegradation pathways in Benzoatithermus flavus gen. nov., sp. nov. from hot spring.</title>
        <authorList>
            <person name="Hu C.-J."/>
            <person name="Li W.-J."/>
        </authorList>
    </citation>
    <scope>NUCLEOTIDE SEQUENCE [LARGE SCALE GENOMIC DNA]</scope>
    <source>
        <strain evidence="1 2">SYSU G07066</strain>
    </source>
</reference>
<dbReference type="RefSeq" id="WP_418161479.1">
    <property type="nucleotide sequence ID" value="NZ_JBBLZC010000031.1"/>
</dbReference>
<evidence type="ECO:0000313" key="1">
    <source>
        <dbReference type="EMBL" id="MEK0085630.1"/>
    </source>
</evidence>
<organism evidence="1 2">
    <name type="scientific">Benzoatithermus flavus</name>
    <dbReference type="NCBI Taxonomy" id="3108223"/>
    <lineage>
        <taxon>Bacteria</taxon>
        <taxon>Pseudomonadati</taxon>
        <taxon>Pseudomonadota</taxon>
        <taxon>Alphaproteobacteria</taxon>
        <taxon>Geminicoccales</taxon>
        <taxon>Geminicoccaceae</taxon>
        <taxon>Benzoatithermus</taxon>
    </lineage>
</organism>